<feature type="domain" description="PKD" evidence="7">
    <location>
        <begin position="967"/>
        <end position="1001"/>
    </location>
</feature>
<dbReference type="InterPro" id="IPR000601">
    <property type="entry name" value="PKD_dom"/>
</dbReference>
<dbReference type="InterPro" id="IPR022409">
    <property type="entry name" value="PKD/Chitinase_dom"/>
</dbReference>
<dbReference type="CDD" id="cd00146">
    <property type="entry name" value="PKD"/>
    <property type="match status" value="1"/>
</dbReference>
<evidence type="ECO:0000256" key="2">
    <source>
        <dbReference type="ARBA" id="ARBA00022670"/>
    </source>
</evidence>
<evidence type="ECO:0000256" key="5">
    <source>
        <dbReference type="PROSITE-ProRule" id="PRU01240"/>
    </source>
</evidence>
<evidence type="ECO:0000256" key="1">
    <source>
        <dbReference type="ARBA" id="ARBA00011073"/>
    </source>
</evidence>
<comment type="caution">
    <text evidence="8">The sequence shown here is derived from an EMBL/GenBank/DDBJ whole genome shotgun (WGS) entry which is preliminary data.</text>
</comment>
<protein>
    <recommendedName>
        <fullName evidence="7">PKD domain-containing protein</fullName>
    </recommendedName>
</protein>
<dbReference type="SUPFAM" id="SSF52743">
    <property type="entry name" value="Subtilisin-like"/>
    <property type="match status" value="1"/>
</dbReference>
<dbReference type="InterPro" id="IPR036852">
    <property type="entry name" value="Peptidase_S8/S53_dom_sf"/>
</dbReference>
<dbReference type="NCBIfam" id="TIGR04183">
    <property type="entry name" value="Por_Secre_tail"/>
    <property type="match status" value="1"/>
</dbReference>
<feature type="active site" description="Charge relay system" evidence="5">
    <location>
        <position position="183"/>
    </location>
</feature>
<dbReference type="InterPro" id="IPR035986">
    <property type="entry name" value="PKD_dom_sf"/>
</dbReference>
<feature type="active site" description="Charge relay system" evidence="5">
    <location>
        <position position="240"/>
    </location>
</feature>
<dbReference type="PANTHER" id="PTHR43806">
    <property type="entry name" value="PEPTIDASE S8"/>
    <property type="match status" value="1"/>
</dbReference>
<dbReference type="Gene3D" id="3.40.50.200">
    <property type="entry name" value="Peptidase S8/S53 domain"/>
    <property type="match status" value="1"/>
</dbReference>
<feature type="active site" description="Charge relay system" evidence="5">
    <location>
        <position position="396"/>
    </location>
</feature>
<dbReference type="SMART" id="SM00089">
    <property type="entry name" value="PKD"/>
    <property type="match status" value="1"/>
</dbReference>
<keyword evidence="3 5" id="KW-0378">Hydrolase</keyword>
<dbReference type="Gene3D" id="2.60.40.10">
    <property type="entry name" value="Immunoglobulins"/>
    <property type="match status" value="1"/>
</dbReference>
<dbReference type="PROSITE" id="PS00138">
    <property type="entry name" value="SUBTILASE_SER"/>
    <property type="match status" value="1"/>
</dbReference>
<keyword evidence="4 5" id="KW-0720">Serine protease</keyword>
<dbReference type="RefSeq" id="WP_345157815.1">
    <property type="nucleotide sequence ID" value="NZ_BAABHC010000005.1"/>
</dbReference>
<sequence>MFTQLELLKRGLCTLLVALVFMPLLYAQRLPGTGTGGKTVPRTVVYKLKPGYGQMARTTQRTGSTLQSALQRVGAKVPRQKFPGQETAQATNSRKAAPAVDLSHIYELQYPDSLTLEQVQQTLLATGVVTYVEPLYLREPLIQPNDPFADSVTTRQYYLKLVQAYEGWTVEKGDTNVVVAILDTGFGLTHEELSTKVKHNYSDPVDGIDNDGDGYIDNFSGWDFADKDNNVFDDTPWKGHGTGVAAVAAGATDNAKGISSLGYNTRFLPLKVFSSVANGPFGGYEAIVYAANKGVKVINLSWGGEGQSQYEQDIINYAVLDKDVLIVASAGNTNKLVDIYPAAYKNVLSVGGTNPKDVKYKDHTYNYHIDLTAPSESVYTATMSSDNAYGGAYGTSFSSPIVAGSAALVRSKYPQLTALQAAERIRVTADDIYYLPGNQPFLEMLGKGRLNLKRALRETNLRSVRCTSSGLSLSTQLAYAGSKVALDASFVNYLSPTAALEVTLTSASPYVQVERGTLSLGSVATMATATTGLRPFILNIAEEAPANHLVRLRFGFKDGTYNDFQYITLVINPSFVTLTANNLHVTLNNVGNIGYNGLNFKQGVGVKYKGGPSLLFEGGLMVATDAGAVSDNLHNDRWLNDENFKSAGAVRLHYDTPLATQEARTLMAATGDRQAGVRVKQVASAWMEAPDQDYIIVEYQLTNVTPDTIKQVHAGIYADWDIGNYMQNAAAYDTLLRLGYAYNTSSALPYAGIKLLTRNAPIYHAIDNIGGNDSTVTVDDGFSDAEKYKVIARGISRKRAGGKRGNNISHVVGGTIAGLAPGETRTVAFALLAADDLGKLKTHAAAAQAKYQAIKSGPLPTGIVQGICAGAPVVVTPDKGSNFRFYADQDKTELLGSGDSFPAGALYTDKTIYVSNADSLFESRSVPYSYKIPAEARANFKLAQAFGNMGKAVSLLNFSKHAANLAWDFGDGTSSTEIHPTHTYQEAGLYTITLTATDSLGCVQSSTSQELQIYADHVTLYPNPATEVLALTLTGPLDMSSNTTSPQLTLTDITGKVVSPPYSVSESNVHYDVSRLAAGVYIARVLYNNTSYVERVLVRNR</sequence>
<dbReference type="PRINTS" id="PR00723">
    <property type="entry name" value="SUBTILISIN"/>
</dbReference>
<dbReference type="Pfam" id="PF18962">
    <property type="entry name" value="Por_Secre_tail"/>
    <property type="match status" value="1"/>
</dbReference>
<dbReference type="InterPro" id="IPR000209">
    <property type="entry name" value="Peptidase_S8/S53_dom"/>
</dbReference>
<evidence type="ECO:0000256" key="3">
    <source>
        <dbReference type="ARBA" id="ARBA00022801"/>
    </source>
</evidence>
<evidence type="ECO:0000313" key="9">
    <source>
        <dbReference type="Proteomes" id="UP001500552"/>
    </source>
</evidence>
<dbReference type="Pfam" id="PF18911">
    <property type="entry name" value="PKD_4"/>
    <property type="match status" value="1"/>
</dbReference>
<gene>
    <name evidence="8" type="ORF">GCM10023188_13800</name>
</gene>
<dbReference type="InterPro" id="IPR050131">
    <property type="entry name" value="Peptidase_S8_subtilisin-like"/>
</dbReference>
<dbReference type="PROSITE" id="PS50093">
    <property type="entry name" value="PKD"/>
    <property type="match status" value="1"/>
</dbReference>
<proteinExistence type="inferred from homology"/>
<evidence type="ECO:0000313" key="8">
    <source>
        <dbReference type="EMBL" id="GAA4428973.1"/>
    </source>
</evidence>
<organism evidence="8 9">
    <name type="scientific">Pontibacter saemangeumensis</name>
    <dbReference type="NCBI Taxonomy" id="1084525"/>
    <lineage>
        <taxon>Bacteria</taxon>
        <taxon>Pseudomonadati</taxon>
        <taxon>Bacteroidota</taxon>
        <taxon>Cytophagia</taxon>
        <taxon>Cytophagales</taxon>
        <taxon>Hymenobacteraceae</taxon>
        <taxon>Pontibacter</taxon>
    </lineage>
</organism>
<evidence type="ECO:0000256" key="4">
    <source>
        <dbReference type="ARBA" id="ARBA00022825"/>
    </source>
</evidence>
<dbReference type="Pfam" id="PF00082">
    <property type="entry name" value="Peptidase_S8"/>
    <property type="match status" value="1"/>
</dbReference>
<dbReference type="PROSITE" id="PS00136">
    <property type="entry name" value="SUBTILASE_ASP"/>
    <property type="match status" value="1"/>
</dbReference>
<evidence type="ECO:0000259" key="7">
    <source>
        <dbReference type="PROSITE" id="PS50093"/>
    </source>
</evidence>
<dbReference type="InterPro" id="IPR023827">
    <property type="entry name" value="Peptidase_S8_Asp-AS"/>
</dbReference>
<dbReference type="Proteomes" id="UP001500552">
    <property type="component" value="Unassembled WGS sequence"/>
</dbReference>
<dbReference type="InterPro" id="IPR015500">
    <property type="entry name" value="Peptidase_S8_subtilisin-rel"/>
</dbReference>
<dbReference type="SUPFAM" id="SSF49299">
    <property type="entry name" value="PKD domain"/>
    <property type="match status" value="1"/>
</dbReference>
<keyword evidence="2 5" id="KW-0645">Protease</keyword>
<dbReference type="InterPro" id="IPR013783">
    <property type="entry name" value="Ig-like_fold"/>
</dbReference>
<dbReference type="InterPro" id="IPR026444">
    <property type="entry name" value="Secre_tail"/>
</dbReference>
<dbReference type="PROSITE" id="PS51892">
    <property type="entry name" value="SUBTILASE"/>
    <property type="match status" value="1"/>
</dbReference>
<keyword evidence="9" id="KW-1185">Reference proteome</keyword>
<reference evidence="9" key="1">
    <citation type="journal article" date="2019" name="Int. J. Syst. Evol. Microbiol.">
        <title>The Global Catalogue of Microorganisms (GCM) 10K type strain sequencing project: providing services to taxonomists for standard genome sequencing and annotation.</title>
        <authorList>
            <consortium name="The Broad Institute Genomics Platform"/>
            <consortium name="The Broad Institute Genome Sequencing Center for Infectious Disease"/>
            <person name="Wu L."/>
            <person name="Ma J."/>
        </authorList>
    </citation>
    <scope>NUCLEOTIDE SEQUENCE [LARGE SCALE GENOMIC DNA]</scope>
    <source>
        <strain evidence="9">JCM 17926</strain>
    </source>
</reference>
<dbReference type="PANTHER" id="PTHR43806:SF11">
    <property type="entry name" value="CEREVISIN-RELATED"/>
    <property type="match status" value="1"/>
</dbReference>
<evidence type="ECO:0000256" key="6">
    <source>
        <dbReference type="RuleBase" id="RU003355"/>
    </source>
</evidence>
<dbReference type="EMBL" id="BAABHC010000005">
    <property type="protein sequence ID" value="GAA4428973.1"/>
    <property type="molecule type" value="Genomic_DNA"/>
</dbReference>
<dbReference type="InterPro" id="IPR023828">
    <property type="entry name" value="Peptidase_S8_Ser-AS"/>
</dbReference>
<name>A0ABP8LII5_9BACT</name>
<comment type="similarity">
    <text evidence="1 5 6">Belongs to the peptidase S8 family.</text>
</comment>
<accession>A0ABP8LII5</accession>